<protein>
    <submittedName>
        <fullName evidence="2">Uncharacterized protein</fullName>
    </submittedName>
</protein>
<dbReference type="AlphaFoldDB" id="A0AA88D9B7"/>
<organism evidence="2 3">
    <name type="scientific">Ficus carica</name>
    <name type="common">Common fig</name>
    <dbReference type="NCBI Taxonomy" id="3494"/>
    <lineage>
        <taxon>Eukaryota</taxon>
        <taxon>Viridiplantae</taxon>
        <taxon>Streptophyta</taxon>
        <taxon>Embryophyta</taxon>
        <taxon>Tracheophyta</taxon>
        <taxon>Spermatophyta</taxon>
        <taxon>Magnoliopsida</taxon>
        <taxon>eudicotyledons</taxon>
        <taxon>Gunneridae</taxon>
        <taxon>Pentapetalae</taxon>
        <taxon>rosids</taxon>
        <taxon>fabids</taxon>
        <taxon>Rosales</taxon>
        <taxon>Moraceae</taxon>
        <taxon>Ficeae</taxon>
        <taxon>Ficus</taxon>
    </lineage>
</organism>
<evidence type="ECO:0000256" key="1">
    <source>
        <dbReference type="SAM" id="MobiDB-lite"/>
    </source>
</evidence>
<dbReference type="EMBL" id="BTGU01000030">
    <property type="protein sequence ID" value="GMN49345.1"/>
    <property type="molecule type" value="Genomic_DNA"/>
</dbReference>
<dbReference type="PANTHER" id="PTHR47290">
    <property type="entry name" value="RING FINGER PROTEIN"/>
    <property type="match status" value="1"/>
</dbReference>
<name>A0AA88D9B7_FICCA</name>
<feature type="region of interest" description="Disordered" evidence="1">
    <location>
        <begin position="39"/>
        <end position="63"/>
    </location>
</feature>
<reference evidence="2" key="1">
    <citation type="submission" date="2023-07" db="EMBL/GenBank/DDBJ databases">
        <title>draft genome sequence of fig (Ficus carica).</title>
        <authorList>
            <person name="Takahashi T."/>
            <person name="Nishimura K."/>
        </authorList>
    </citation>
    <scope>NUCLEOTIDE SEQUENCE</scope>
</reference>
<sequence>MDVGKQIEITCRGQELRPYLTLQHVRDNIWAPTTLTLLPPDSSSSSSTTDHVMVLHYSRSTTP</sequence>
<evidence type="ECO:0000313" key="2">
    <source>
        <dbReference type="EMBL" id="GMN49345.1"/>
    </source>
</evidence>
<accession>A0AA88D9B7</accession>
<comment type="caution">
    <text evidence="2">The sequence shown here is derived from an EMBL/GenBank/DDBJ whole genome shotgun (WGS) entry which is preliminary data.</text>
</comment>
<proteinExistence type="predicted"/>
<feature type="compositionally biased region" description="Low complexity" evidence="1">
    <location>
        <begin position="39"/>
        <end position="50"/>
    </location>
</feature>
<evidence type="ECO:0000313" key="3">
    <source>
        <dbReference type="Proteomes" id="UP001187192"/>
    </source>
</evidence>
<dbReference type="PANTHER" id="PTHR47290:SF4">
    <property type="entry name" value="RING FINGER PROTEIN"/>
    <property type="match status" value="1"/>
</dbReference>
<gene>
    <name evidence="2" type="ORF">TIFTF001_018504</name>
</gene>
<dbReference type="InterPro" id="IPR044171">
    <property type="entry name" value="LAX2-like"/>
</dbReference>
<dbReference type="Proteomes" id="UP001187192">
    <property type="component" value="Unassembled WGS sequence"/>
</dbReference>
<keyword evidence="3" id="KW-1185">Reference proteome</keyword>
<dbReference type="Gramene" id="FCD_00013917-RA">
    <property type="protein sequence ID" value="FCD_00013917-RA:cds"/>
    <property type="gene ID" value="FCD_00013917"/>
</dbReference>